<protein>
    <submittedName>
        <fullName evidence="8">Uncharacterized protein</fullName>
    </submittedName>
</protein>
<keyword evidence="2" id="KW-0812">Transmembrane</keyword>
<dbReference type="EMBL" id="KL142367">
    <property type="protein sequence ID" value="KDR84927.1"/>
    <property type="molecule type" value="Genomic_DNA"/>
</dbReference>
<evidence type="ECO:0000256" key="3">
    <source>
        <dbReference type="ARBA" id="ARBA00022792"/>
    </source>
</evidence>
<keyword evidence="3" id="KW-0999">Mitochondrion inner membrane</keyword>
<comment type="subcellular location">
    <subcellularLocation>
        <location evidence="1">Mitochondrion inner membrane</location>
        <topology evidence="1">Multi-pass membrane protein</topology>
    </subcellularLocation>
</comment>
<dbReference type="AlphaFoldDB" id="A0A067TRL7"/>
<keyword evidence="4" id="KW-1133">Transmembrane helix</keyword>
<evidence type="ECO:0000256" key="5">
    <source>
        <dbReference type="ARBA" id="ARBA00023128"/>
    </source>
</evidence>
<dbReference type="GO" id="GO:0045271">
    <property type="term" value="C:respiratory chain complex I"/>
    <property type="evidence" value="ECO:0007669"/>
    <property type="project" value="InterPro"/>
</dbReference>
<dbReference type="OrthoDB" id="1913277at2759"/>
<keyword evidence="6" id="KW-0472">Membrane</keyword>
<organism evidence="8 9">
    <name type="scientific">Galerina marginata (strain CBS 339.88)</name>
    <dbReference type="NCBI Taxonomy" id="685588"/>
    <lineage>
        <taxon>Eukaryota</taxon>
        <taxon>Fungi</taxon>
        <taxon>Dikarya</taxon>
        <taxon>Basidiomycota</taxon>
        <taxon>Agaricomycotina</taxon>
        <taxon>Agaricomycetes</taxon>
        <taxon>Agaricomycetidae</taxon>
        <taxon>Agaricales</taxon>
        <taxon>Agaricineae</taxon>
        <taxon>Strophariaceae</taxon>
        <taxon>Galerina</taxon>
    </lineage>
</organism>
<gene>
    <name evidence="8" type="ORF">GALMADRAFT_233397</name>
</gene>
<feature type="region of interest" description="Disordered" evidence="7">
    <location>
        <begin position="131"/>
        <end position="157"/>
    </location>
</feature>
<evidence type="ECO:0000256" key="7">
    <source>
        <dbReference type="SAM" id="MobiDB-lite"/>
    </source>
</evidence>
<evidence type="ECO:0000256" key="6">
    <source>
        <dbReference type="ARBA" id="ARBA00023136"/>
    </source>
</evidence>
<dbReference type="Proteomes" id="UP000027222">
    <property type="component" value="Unassembled WGS sequence"/>
</dbReference>
<dbReference type="GO" id="GO:0006120">
    <property type="term" value="P:mitochondrial electron transport, NADH to ubiquinone"/>
    <property type="evidence" value="ECO:0007669"/>
    <property type="project" value="InterPro"/>
</dbReference>
<evidence type="ECO:0000256" key="2">
    <source>
        <dbReference type="ARBA" id="ARBA00022692"/>
    </source>
</evidence>
<accession>A0A067TRL7</accession>
<evidence type="ECO:0000313" key="9">
    <source>
        <dbReference type="Proteomes" id="UP000027222"/>
    </source>
</evidence>
<name>A0A067TRL7_GALM3</name>
<evidence type="ECO:0000256" key="4">
    <source>
        <dbReference type="ARBA" id="ARBA00022989"/>
    </source>
</evidence>
<evidence type="ECO:0000313" key="8">
    <source>
        <dbReference type="EMBL" id="KDR84927.1"/>
    </source>
</evidence>
<sequence length="157" mass="16076">MSEPEAAVPVFEAKSPLQEAARIGLQGGVVGLVLSSIQNALGTHSYGAMGVLTRTGGTIGFFAAMGATFKFTETFVANERQKSDALNGAAGGCAAGFLAGVRARSIPMALGGCILLGGAIATFDYSGQLGGDSTTKEEKRKKFFKTPPKPLIESASE</sequence>
<reference evidence="9" key="1">
    <citation type="journal article" date="2014" name="Proc. Natl. Acad. Sci. U.S.A.">
        <title>Extensive sampling of basidiomycete genomes demonstrates inadequacy of the white-rot/brown-rot paradigm for wood decay fungi.</title>
        <authorList>
            <person name="Riley R."/>
            <person name="Salamov A.A."/>
            <person name="Brown D.W."/>
            <person name="Nagy L.G."/>
            <person name="Floudas D."/>
            <person name="Held B.W."/>
            <person name="Levasseur A."/>
            <person name="Lombard V."/>
            <person name="Morin E."/>
            <person name="Otillar R."/>
            <person name="Lindquist E.A."/>
            <person name="Sun H."/>
            <person name="LaButti K.M."/>
            <person name="Schmutz J."/>
            <person name="Jabbour D."/>
            <person name="Luo H."/>
            <person name="Baker S.E."/>
            <person name="Pisabarro A.G."/>
            <person name="Walton J.D."/>
            <person name="Blanchette R.A."/>
            <person name="Henrissat B."/>
            <person name="Martin F."/>
            <person name="Cullen D."/>
            <person name="Hibbett D.S."/>
            <person name="Grigoriev I.V."/>
        </authorList>
    </citation>
    <scope>NUCLEOTIDE SEQUENCE [LARGE SCALE GENOMIC DNA]</scope>
    <source>
        <strain evidence="9">CBS 339.88</strain>
    </source>
</reference>
<dbReference type="InterPro" id="IPR039205">
    <property type="entry name" value="NDUFA11"/>
</dbReference>
<proteinExistence type="predicted"/>
<evidence type="ECO:0000256" key="1">
    <source>
        <dbReference type="ARBA" id="ARBA00004448"/>
    </source>
</evidence>
<dbReference type="PANTHER" id="PTHR21382">
    <property type="entry name" value="NADH-UBIQUINONE OXIDOREDUCTASE SUBUNIT"/>
    <property type="match status" value="1"/>
</dbReference>
<dbReference type="STRING" id="685588.A0A067TRL7"/>
<dbReference type="PANTHER" id="PTHR21382:SF1">
    <property type="entry name" value="NADH DEHYDROGENASE [UBIQUINONE] 1 ALPHA SUBCOMPLEX SUBUNIT 11"/>
    <property type="match status" value="1"/>
</dbReference>
<keyword evidence="5" id="KW-0496">Mitochondrion</keyword>
<keyword evidence="9" id="KW-1185">Reference proteome</keyword>
<dbReference type="GO" id="GO:0005743">
    <property type="term" value="C:mitochondrial inner membrane"/>
    <property type="evidence" value="ECO:0007669"/>
    <property type="project" value="UniProtKB-SubCell"/>
</dbReference>
<dbReference type="HOGENOM" id="CLU_088319_1_0_1"/>